<dbReference type="PROSITE" id="PS00770">
    <property type="entry name" value="AA_TRANSFER_CLASS_4"/>
    <property type="match status" value="1"/>
</dbReference>
<comment type="similarity">
    <text evidence="2 11">Belongs to the class-IV pyridoxal-phosphate-dependent aminotransferase family.</text>
</comment>
<dbReference type="InterPro" id="IPR043132">
    <property type="entry name" value="BCAT-like_C"/>
</dbReference>
<dbReference type="EMBL" id="JAXAFO010000011">
    <property type="protein sequence ID" value="MDX6849356.1"/>
    <property type="molecule type" value="Genomic_DNA"/>
</dbReference>
<accession>A0ABU4RYW9</accession>
<comment type="cofactor">
    <cofactor evidence="1 12">
        <name>pyridoxal 5'-phosphate</name>
        <dbReference type="ChEBI" id="CHEBI:597326"/>
    </cofactor>
</comment>
<dbReference type="SUPFAM" id="SSF56752">
    <property type="entry name" value="D-aminoacid aminotransferase-like PLP-dependent enzymes"/>
    <property type="match status" value="1"/>
</dbReference>
<sequence length="293" mass="31998">MTTNQSPKIWVDGVMGERLSPLDRGFAYGDGLFETCRIADGCIPLWSWHLARLCRDLARLNIDVSRAELERLVRLALADSNGAGIVKIVVTRAASGRGYQAAGNSAATVVVMLYPHSRNQPKHYRIRICNSHVSQNSTIAGMKHLCRLENVLARSEWSDETIHEGLMLDRDGYVIEGTAHNVFVITNGELVTPTLNESGVRGVMRQLICEQLAPALDISVREAKLQVDDVMSASEVFFCNSNVGVVAVTELLSPAGATIAQYSAAAVAEKLQRKLTSYVEQQSRAGEMRGDNG</sequence>
<evidence type="ECO:0000256" key="2">
    <source>
        <dbReference type="ARBA" id="ARBA00009320"/>
    </source>
</evidence>
<dbReference type="PANTHER" id="PTHR42743">
    <property type="entry name" value="AMINO-ACID AMINOTRANSFERASE"/>
    <property type="match status" value="1"/>
</dbReference>
<protein>
    <recommendedName>
        <fullName evidence="8 10">Aminodeoxychorismate lyase</fullName>
        <ecNumber evidence="8 10">4.1.3.38</ecNumber>
    </recommendedName>
</protein>
<evidence type="ECO:0000256" key="12">
    <source>
        <dbReference type="RuleBase" id="RU004516"/>
    </source>
</evidence>
<evidence type="ECO:0000256" key="3">
    <source>
        <dbReference type="ARBA" id="ARBA00011738"/>
    </source>
</evidence>
<evidence type="ECO:0000256" key="10">
    <source>
        <dbReference type="NCBIfam" id="TIGR03461"/>
    </source>
</evidence>
<evidence type="ECO:0000256" key="8">
    <source>
        <dbReference type="ARBA" id="ARBA00035676"/>
    </source>
</evidence>
<comment type="caution">
    <text evidence="13">The sequence shown here is derived from an EMBL/GenBank/DDBJ whole genome shotgun (WGS) entry which is preliminary data.</text>
</comment>
<comment type="catalytic activity">
    <reaction evidence="9">
        <text>4-amino-4-deoxychorismate = 4-aminobenzoate + pyruvate + H(+)</text>
        <dbReference type="Rhea" id="RHEA:16201"/>
        <dbReference type="ChEBI" id="CHEBI:15361"/>
        <dbReference type="ChEBI" id="CHEBI:15378"/>
        <dbReference type="ChEBI" id="CHEBI:17836"/>
        <dbReference type="ChEBI" id="CHEBI:58406"/>
        <dbReference type="EC" id="4.1.3.38"/>
    </reaction>
</comment>
<comment type="subunit">
    <text evidence="3">Homodimer.</text>
</comment>
<evidence type="ECO:0000256" key="5">
    <source>
        <dbReference type="ARBA" id="ARBA00022909"/>
    </source>
</evidence>
<dbReference type="InterPro" id="IPR043131">
    <property type="entry name" value="BCAT-like_N"/>
</dbReference>
<keyword evidence="4 12" id="KW-0663">Pyridoxal phosphate</keyword>
<evidence type="ECO:0000256" key="6">
    <source>
        <dbReference type="ARBA" id="ARBA00023239"/>
    </source>
</evidence>
<dbReference type="Gene3D" id="3.20.10.10">
    <property type="entry name" value="D-amino Acid Aminotransferase, subunit A, domain 2"/>
    <property type="match status" value="1"/>
</dbReference>
<dbReference type="GO" id="GO:0008696">
    <property type="term" value="F:4-amino-4-deoxychorismate lyase activity"/>
    <property type="evidence" value="ECO:0007669"/>
    <property type="project" value="UniProtKB-EC"/>
</dbReference>
<name>A0ABU4RYW9_9GAMM</name>
<organism evidence="13 14">
    <name type="scientific">Gilvimarinus gilvus</name>
    <dbReference type="NCBI Taxonomy" id="3058038"/>
    <lineage>
        <taxon>Bacteria</taxon>
        <taxon>Pseudomonadati</taxon>
        <taxon>Pseudomonadota</taxon>
        <taxon>Gammaproteobacteria</taxon>
        <taxon>Cellvibrionales</taxon>
        <taxon>Cellvibrionaceae</taxon>
        <taxon>Gilvimarinus</taxon>
    </lineage>
</organism>
<dbReference type="InterPro" id="IPR017824">
    <property type="entry name" value="Aminodeoxychorismate_lyase_IV"/>
</dbReference>
<dbReference type="InterPro" id="IPR050571">
    <property type="entry name" value="Class-IV_PLP-Dep_Aminotrnsfr"/>
</dbReference>
<evidence type="ECO:0000313" key="13">
    <source>
        <dbReference type="EMBL" id="MDX6849356.1"/>
    </source>
</evidence>
<dbReference type="InterPro" id="IPR036038">
    <property type="entry name" value="Aminotransferase-like"/>
</dbReference>
<reference evidence="13 14" key="1">
    <citation type="submission" date="2023-11" db="EMBL/GenBank/DDBJ databases">
        <title>Gilvimarinus fulvus sp. nov., isolated from the surface of Kelp.</title>
        <authorList>
            <person name="Sun Y.Y."/>
            <person name="Gong Y."/>
            <person name="Du Z.J."/>
        </authorList>
    </citation>
    <scope>NUCLEOTIDE SEQUENCE [LARGE SCALE GENOMIC DNA]</scope>
    <source>
        <strain evidence="13 14">SDUM040013</strain>
    </source>
</reference>
<dbReference type="InterPro" id="IPR001544">
    <property type="entry name" value="Aminotrans_IV"/>
</dbReference>
<dbReference type="InterPro" id="IPR018300">
    <property type="entry name" value="Aminotrans_IV_CS"/>
</dbReference>
<proteinExistence type="inferred from homology"/>
<evidence type="ECO:0000256" key="1">
    <source>
        <dbReference type="ARBA" id="ARBA00001933"/>
    </source>
</evidence>
<evidence type="ECO:0000256" key="7">
    <source>
        <dbReference type="ARBA" id="ARBA00035633"/>
    </source>
</evidence>
<keyword evidence="6 13" id="KW-0456">Lyase</keyword>
<dbReference type="Gene3D" id="3.30.470.10">
    <property type="match status" value="1"/>
</dbReference>
<dbReference type="NCBIfam" id="TIGR03461">
    <property type="entry name" value="pabC_Proteo"/>
    <property type="match status" value="1"/>
</dbReference>
<comment type="pathway">
    <text evidence="7">Cofactor biosynthesis; tetrahydrofolate biosynthesis; 4-aminobenzoate from chorismate: step 2/2.</text>
</comment>
<dbReference type="Proteomes" id="UP001273505">
    <property type="component" value="Unassembled WGS sequence"/>
</dbReference>
<keyword evidence="5" id="KW-0289">Folate biosynthesis</keyword>
<dbReference type="RefSeq" id="WP_302721939.1">
    <property type="nucleotide sequence ID" value="NZ_JAULRU010000418.1"/>
</dbReference>
<dbReference type="EC" id="4.1.3.38" evidence="8 10"/>
<evidence type="ECO:0000256" key="4">
    <source>
        <dbReference type="ARBA" id="ARBA00022898"/>
    </source>
</evidence>
<gene>
    <name evidence="13" type="primary">pabC</name>
    <name evidence="13" type="ORF">SCD92_08290</name>
</gene>
<evidence type="ECO:0000256" key="11">
    <source>
        <dbReference type="RuleBase" id="RU004106"/>
    </source>
</evidence>
<evidence type="ECO:0000313" key="14">
    <source>
        <dbReference type="Proteomes" id="UP001273505"/>
    </source>
</evidence>
<keyword evidence="14" id="KW-1185">Reference proteome</keyword>
<dbReference type="Pfam" id="PF01063">
    <property type="entry name" value="Aminotran_4"/>
    <property type="match status" value="1"/>
</dbReference>
<dbReference type="PANTHER" id="PTHR42743:SF2">
    <property type="entry name" value="AMINODEOXYCHORISMATE LYASE"/>
    <property type="match status" value="1"/>
</dbReference>
<evidence type="ECO:0000256" key="9">
    <source>
        <dbReference type="ARBA" id="ARBA00049529"/>
    </source>
</evidence>